<keyword evidence="6" id="KW-0645">Protease</keyword>
<feature type="chain" id="PRO_5046980652" evidence="4">
    <location>
        <begin position="24"/>
        <end position="728"/>
    </location>
</feature>
<keyword evidence="7" id="KW-1185">Reference proteome</keyword>
<name>A0ABT5UGD4_9GAMM</name>
<dbReference type="PROSITE" id="PS52035">
    <property type="entry name" value="PEPTIDASE_M14"/>
    <property type="match status" value="1"/>
</dbReference>
<feature type="signal peptide" evidence="4">
    <location>
        <begin position="1"/>
        <end position="23"/>
    </location>
</feature>
<dbReference type="PANTHER" id="PTHR11705:SF119">
    <property type="entry name" value="OS02G0119300 PROTEIN"/>
    <property type="match status" value="1"/>
</dbReference>
<evidence type="ECO:0000256" key="4">
    <source>
        <dbReference type="SAM" id="SignalP"/>
    </source>
</evidence>
<keyword evidence="6" id="KW-0378">Hydrolase</keyword>
<dbReference type="RefSeq" id="WP_274690873.1">
    <property type="nucleotide sequence ID" value="NZ_JAPMOU010000037.1"/>
</dbReference>
<dbReference type="SUPFAM" id="SSF53187">
    <property type="entry name" value="Zn-dependent exopeptidases"/>
    <property type="match status" value="1"/>
</dbReference>
<dbReference type="Gene3D" id="3.40.630.10">
    <property type="entry name" value="Zn peptidases"/>
    <property type="match status" value="1"/>
</dbReference>
<dbReference type="PRINTS" id="PR00765">
    <property type="entry name" value="CRBOXYPTASEA"/>
</dbReference>
<accession>A0ABT5UGD4</accession>
<dbReference type="EMBL" id="JAPMOU010000037">
    <property type="protein sequence ID" value="MDE1464547.1"/>
    <property type="molecule type" value="Genomic_DNA"/>
</dbReference>
<sequence length="728" mass="81339">MLKNTLASLLGVTLGVITLPAAATENEQNSEAIIFIDQEQAALSTIYKVTFASKEIYNKAKISFHGQMLESHDKSFSLIVDLSKEEKQRLTDTAKQQGFKVDIQKATQWIKKRSRELEQIKEKMQQPSLSLRSGFDESAGGIPGFQCYETVEETFAEAQQIANKFSNIAQWLDVGNSWKKQHPDNSSQGYDIKVLKLTNTAIKGDKPKLFLNSGLHAREYATAPLALEFARHLTNNYGKDADITWILDHHEVHFMLHSNPDGRKIAENRLTKFQRKNANFTESGGSCRPVYKNGVDLNRNFSHDWEDNITGASDNACDDTYRGLREASELETQAIQNYMRKIWEDNRAPNRTDKAPLNTKGIFIDIHSHGGLVLWPWGDSSQEAPNNKELQTLGRRFAWFNQYSPKQASGLYPTTGASDDFAYGELGVAAFTFELGKSGTFFEPCESFNKTVKPNNLKALLYAAKVARTPYMTPSGPETLDLTLNTENSEVEPGTQVRLTASATDANFNHSNGRERTQRITEAQYSIDTPFWTAGHTAVPLEITGRQGNITGTIDTTGLEPGRHIVYVRTKDTSGQWGPVSAQFLQIKEGNTTPDDDNGDNNDNGQYIYQDRKAYGIKPGKYEFSKGLDIPQNAPNAKSAIVRFTVKHRDHSKLRIALVSQATRAGYFILRNNGNNADGIQKTYTSTIPANVFNNLKGKNWQLAFKDTSNNSDPITGVIIGWSIQFSR</sequence>
<organism evidence="6 7">
    <name type="scientific">Spartinivicinus poritis</name>
    <dbReference type="NCBI Taxonomy" id="2994640"/>
    <lineage>
        <taxon>Bacteria</taxon>
        <taxon>Pseudomonadati</taxon>
        <taxon>Pseudomonadota</taxon>
        <taxon>Gammaproteobacteria</taxon>
        <taxon>Oceanospirillales</taxon>
        <taxon>Zooshikellaceae</taxon>
        <taxon>Spartinivicinus</taxon>
    </lineage>
</organism>
<evidence type="ECO:0000256" key="2">
    <source>
        <dbReference type="ARBA" id="ARBA00005988"/>
    </source>
</evidence>
<keyword evidence="6" id="KW-0121">Carboxypeptidase</keyword>
<comment type="cofactor">
    <cofactor evidence="1">
        <name>Zn(2+)</name>
        <dbReference type="ChEBI" id="CHEBI:29105"/>
    </cofactor>
</comment>
<feature type="active site" description="Proton donor/acceptor" evidence="3">
    <location>
        <position position="434"/>
    </location>
</feature>
<evidence type="ECO:0000256" key="3">
    <source>
        <dbReference type="PROSITE-ProRule" id="PRU01379"/>
    </source>
</evidence>
<dbReference type="Pfam" id="PF00246">
    <property type="entry name" value="Peptidase_M14"/>
    <property type="match status" value="1"/>
</dbReference>
<feature type="domain" description="Peptidase M14" evidence="5">
    <location>
        <begin position="147"/>
        <end position="466"/>
    </location>
</feature>
<dbReference type="InterPro" id="IPR000834">
    <property type="entry name" value="Peptidase_M14"/>
</dbReference>
<reference evidence="6 7" key="1">
    <citation type="submission" date="2022-11" db="EMBL/GenBank/DDBJ databases">
        <title>Spartinivicinus poritis sp. nov., isolated from scleractinian coral Porites lutea.</title>
        <authorList>
            <person name="Zhang G."/>
            <person name="Cai L."/>
            <person name="Wei Q."/>
        </authorList>
    </citation>
    <scope>NUCLEOTIDE SEQUENCE [LARGE SCALE GENOMIC DNA]</scope>
    <source>
        <strain evidence="6 7">A2-2</strain>
    </source>
</reference>
<comment type="similarity">
    <text evidence="2 3">Belongs to the peptidase M14 family.</text>
</comment>
<proteinExistence type="inferred from homology"/>
<dbReference type="PANTHER" id="PTHR11705">
    <property type="entry name" value="PROTEASE FAMILY M14 CARBOXYPEPTIDASE A,B"/>
    <property type="match status" value="1"/>
</dbReference>
<evidence type="ECO:0000313" key="7">
    <source>
        <dbReference type="Proteomes" id="UP001528823"/>
    </source>
</evidence>
<evidence type="ECO:0000256" key="1">
    <source>
        <dbReference type="ARBA" id="ARBA00001947"/>
    </source>
</evidence>
<protein>
    <submittedName>
        <fullName evidence="6">M14 family zinc carboxypeptidase</fullName>
    </submittedName>
</protein>
<keyword evidence="4" id="KW-0732">Signal</keyword>
<evidence type="ECO:0000313" key="6">
    <source>
        <dbReference type="EMBL" id="MDE1464547.1"/>
    </source>
</evidence>
<evidence type="ECO:0000259" key="5">
    <source>
        <dbReference type="PROSITE" id="PS52035"/>
    </source>
</evidence>
<comment type="caution">
    <text evidence="6">The sequence shown here is derived from an EMBL/GenBank/DDBJ whole genome shotgun (WGS) entry which is preliminary data.</text>
</comment>
<gene>
    <name evidence="6" type="ORF">ORQ98_21520</name>
</gene>
<dbReference type="GO" id="GO:0004180">
    <property type="term" value="F:carboxypeptidase activity"/>
    <property type="evidence" value="ECO:0007669"/>
    <property type="project" value="UniProtKB-KW"/>
</dbReference>
<dbReference type="Proteomes" id="UP001528823">
    <property type="component" value="Unassembled WGS sequence"/>
</dbReference>
<dbReference type="SMART" id="SM00631">
    <property type="entry name" value="Zn_pept"/>
    <property type="match status" value="1"/>
</dbReference>